<evidence type="ECO:0000259" key="2">
    <source>
        <dbReference type="PROSITE" id="PS51384"/>
    </source>
</evidence>
<dbReference type="AlphaFoldDB" id="A0A1H4G6Y9"/>
<keyword evidence="4" id="KW-1185">Reference proteome</keyword>
<accession>A0A1H4G6Y9</accession>
<evidence type="ECO:0000259" key="1">
    <source>
        <dbReference type="PROSITE" id="PS51085"/>
    </source>
</evidence>
<dbReference type="InterPro" id="IPR036010">
    <property type="entry name" value="2Fe-2S_ferredoxin-like_sf"/>
</dbReference>
<name>A0A1H4G6Y9_9GAMM</name>
<dbReference type="PROSITE" id="PS51085">
    <property type="entry name" value="2FE2S_FER_2"/>
    <property type="match status" value="1"/>
</dbReference>
<feature type="domain" description="FAD-binding FR-type" evidence="2">
    <location>
        <begin position="102"/>
        <end position="203"/>
    </location>
</feature>
<dbReference type="PRINTS" id="PR00410">
    <property type="entry name" value="PHEHYDRXLASE"/>
</dbReference>
<dbReference type="SUPFAM" id="SSF63380">
    <property type="entry name" value="Riboflavin synthase domain-like"/>
    <property type="match status" value="1"/>
</dbReference>
<dbReference type="PANTHER" id="PTHR47354">
    <property type="entry name" value="NADH OXIDOREDUCTASE HCR"/>
    <property type="match status" value="1"/>
</dbReference>
<dbReference type="STRING" id="1122198.SAMN02745729_11478"/>
<dbReference type="SUPFAM" id="SSF54292">
    <property type="entry name" value="2Fe-2S ferredoxin-like"/>
    <property type="match status" value="1"/>
</dbReference>
<dbReference type="EMBL" id="FNRJ01000014">
    <property type="protein sequence ID" value="SEB05314.1"/>
    <property type="molecule type" value="Genomic_DNA"/>
</dbReference>
<dbReference type="SUPFAM" id="SSF52343">
    <property type="entry name" value="Ferredoxin reductase-like, C-terminal NADP-linked domain"/>
    <property type="match status" value="1"/>
</dbReference>
<dbReference type="Pfam" id="PF00111">
    <property type="entry name" value="Fer2"/>
    <property type="match status" value="1"/>
</dbReference>
<dbReference type="Pfam" id="PF00970">
    <property type="entry name" value="FAD_binding_6"/>
    <property type="match status" value="1"/>
</dbReference>
<organism evidence="3 4">
    <name type="scientific">Marinobacterium iners DSM 11526</name>
    <dbReference type="NCBI Taxonomy" id="1122198"/>
    <lineage>
        <taxon>Bacteria</taxon>
        <taxon>Pseudomonadati</taxon>
        <taxon>Pseudomonadota</taxon>
        <taxon>Gammaproteobacteria</taxon>
        <taxon>Oceanospirillales</taxon>
        <taxon>Oceanospirillaceae</taxon>
        <taxon>Marinobacterium</taxon>
    </lineage>
</organism>
<dbReference type="Gene3D" id="3.10.20.30">
    <property type="match status" value="1"/>
</dbReference>
<dbReference type="InterPro" id="IPR001041">
    <property type="entry name" value="2Fe-2S_ferredoxin-type"/>
</dbReference>
<dbReference type="CDD" id="cd06187">
    <property type="entry name" value="O2ase_reductase_like"/>
    <property type="match status" value="1"/>
</dbReference>
<evidence type="ECO:0000313" key="3">
    <source>
        <dbReference type="EMBL" id="SEB05314.1"/>
    </source>
</evidence>
<evidence type="ECO:0000313" key="4">
    <source>
        <dbReference type="Proteomes" id="UP000242469"/>
    </source>
</evidence>
<dbReference type="InterPro" id="IPR001433">
    <property type="entry name" value="OxRdtase_FAD/NAD-bd"/>
</dbReference>
<dbReference type="OrthoDB" id="4258484at2"/>
<dbReference type="CDD" id="cd00207">
    <property type="entry name" value="fer2"/>
    <property type="match status" value="1"/>
</dbReference>
<dbReference type="InterPro" id="IPR008333">
    <property type="entry name" value="Cbr1-like_FAD-bd_dom"/>
</dbReference>
<dbReference type="Pfam" id="PF00175">
    <property type="entry name" value="NAD_binding_1"/>
    <property type="match status" value="1"/>
</dbReference>
<protein>
    <submittedName>
        <fullName evidence="3">CDP-4-dehydro-6-deoxyglucose reductase</fullName>
    </submittedName>
</protein>
<dbReference type="Gene3D" id="3.40.50.80">
    <property type="entry name" value="Nucleotide-binding domain of ferredoxin-NADP reductase (FNR) module"/>
    <property type="match status" value="1"/>
</dbReference>
<feature type="domain" description="2Fe-2S ferredoxin-type" evidence="1">
    <location>
        <begin position="2"/>
        <end position="93"/>
    </location>
</feature>
<dbReference type="Proteomes" id="UP000242469">
    <property type="component" value="Unassembled WGS sequence"/>
</dbReference>
<dbReference type="InterPro" id="IPR050415">
    <property type="entry name" value="MRET"/>
</dbReference>
<dbReference type="InterPro" id="IPR039261">
    <property type="entry name" value="FNR_nucleotide-bd"/>
</dbReference>
<dbReference type="PANTHER" id="PTHR47354:SF5">
    <property type="entry name" value="PROTEIN RFBI"/>
    <property type="match status" value="1"/>
</dbReference>
<dbReference type="Gene3D" id="2.40.30.10">
    <property type="entry name" value="Translation factors"/>
    <property type="match status" value="1"/>
</dbReference>
<proteinExistence type="predicted"/>
<dbReference type="RefSeq" id="WP_091827429.1">
    <property type="nucleotide sequence ID" value="NZ_FNRJ01000014.1"/>
</dbReference>
<sequence length="347" mass="38217">MTTIRLSPSGKEVEAKTGETVLETLENAGYALPNNCRAGACGECKVKVLSGEFDQGMVLDMALSQDERAEGYGLMCMCKPLSDTLEIDWGTDDAKPKLFPPRENIRCVVVDRIERTPRIAEIRLRPIGEPIRFWPGQYVSLTDTQKTVTPRSYSIANAPRPDGEIVLQITRVPDGKTSNWVHDEVKPGSMVNVSGPYGTFIGDPSTDGPVLCLAAGTGLAPILSLADAALRRGFKQPVHLMFSARTEDEIYCRGLMELWNARHRRFKFIPTLTREQKEGMQHGRIPDIIKDLYADLSKHAIYIAGSPEFVDACIEAVKAQGAQAEMIHTEGFFDQAPPVAPSKSQLV</sequence>
<gene>
    <name evidence="3" type="ORF">SAMN02745729_11478</name>
</gene>
<dbReference type="InterPro" id="IPR017927">
    <property type="entry name" value="FAD-bd_FR_type"/>
</dbReference>
<dbReference type="GO" id="GO:0051536">
    <property type="term" value="F:iron-sulfur cluster binding"/>
    <property type="evidence" value="ECO:0007669"/>
    <property type="project" value="InterPro"/>
</dbReference>
<dbReference type="PROSITE" id="PS51384">
    <property type="entry name" value="FAD_FR"/>
    <property type="match status" value="1"/>
</dbReference>
<dbReference type="GO" id="GO:0016491">
    <property type="term" value="F:oxidoreductase activity"/>
    <property type="evidence" value="ECO:0007669"/>
    <property type="project" value="InterPro"/>
</dbReference>
<dbReference type="InterPro" id="IPR012675">
    <property type="entry name" value="Beta-grasp_dom_sf"/>
</dbReference>
<dbReference type="InterPro" id="IPR017938">
    <property type="entry name" value="Riboflavin_synthase-like_b-brl"/>
</dbReference>
<reference evidence="4" key="1">
    <citation type="submission" date="2016-10" db="EMBL/GenBank/DDBJ databases">
        <authorList>
            <person name="Varghese N."/>
            <person name="Submissions S."/>
        </authorList>
    </citation>
    <scope>NUCLEOTIDE SEQUENCE [LARGE SCALE GENOMIC DNA]</scope>
    <source>
        <strain evidence="4">DSM 11526</strain>
    </source>
</reference>